<sequence length="78" mass="9462">EYLETDPSGRDTDTPIFIVKQGYEPPDFVGYFGVWDRELWSKYLNDEDFQGLFKMSYAQFVQLPVWKQHQLKKEHELW</sequence>
<dbReference type="Gene3D" id="1.10.950.10">
    <property type="entry name" value="Villin headpiece domain"/>
    <property type="match status" value="1"/>
</dbReference>
<dbReference type="SMART" id="SM00153">
    <property type="entry name" value="VHP"/>
    <property type="match status" value="1"/>
</dbReference>
<evidence type="ECO:0000313" key="3">
    <source>
        <dbReference type="Proteomes" id="UP001209878"/>
    </source>
</evidence>
<name>A0AAD9P749_RIDPI</name>
<dbReference type="InterPro" id="IPR003128">
    <property type="entry name" value="Villin_headpiece"/>
</dbReference>
<gene>
    <name evidence="2" type="ORF">NP493_107g00027</name>
</gene>
<accession>A0AAD9P749</accession>
<dbReference type="InterPro" id="IPR029006">
    <property type="entry name" value="ADF-H/Gelsolin-like_dom_sf"/>
</dbReference>
<dbReference type="SUPFAM" id="SSF47050">
    <property type="entry name" value="VHP, Villin headpiece domain"/>
    <property type="match status" value="1"/>
</dbReference>
<dbReference type="InterPro" id="IPR036886">
    <property type="entry name" value="Villin_headpiece_dom_sf"/>
</dbReference>
<dbReference type="GO" id="GO:0007010">
    <property type="term" value="P:cytoskeleton organization"/>
    <property type="evidence" value="ECO:0007669"/>
    <property type="project" value="InterPro"/>
</dbReference>
<organism evidence="2 3">
    <name type="scientific">Ridgeia piscesae</name>
    <name type="common">Tubeworm</name>
    <dbReference type="NCBI Taxonomy" id="27915"/>
    <lineage>
        <taxon>Eukaryota</taxon>
        <taxon>Metazoa</taxon>
        <taxon>Spiralia</taxon>
        <taxon>Lophotrochozoa</taxon>
        <taxon>Annelida</taxon>
        <taxon>Polychaeta</taxon>
        <taxon>Sedentaria</taxon>
        <taxon>Canalipalpata</taxon>
        <taxon>Sabellida</taxon>
        <taxon>Siboglinidae</taxon>
        <taxon>Ridgeia</taxon>
    </lineage>
</organism>
<dbReference type="Gene3D" id="3.40.20.10">
    <property type="entry name" value="Severin"/>
    <property type="match status" value="1"/>
</dbReference>
<keyword evidence="3" id="KW-1185">Reference proteome</keyword>
<comment type="caution">
    <text evidence="2">The sequence shown here is derived from an EMBL/GenBank/DDBJ whole genome shotgun (WGS) entry which is preliminary data.</text>
</comment>
<dbReference type="AlphaFoldDB" id="A0AAD9P749"/>
<dbReference type="SUPFAM" id="SSF55753">
    <property type="entry name" value="Actin depolymerizing proteins"/>
    <property type="match status" value="1"/>
</dbReference>
<dbReference type="GO" id="GO:0003779">
    <property type="term" value="F:actin binding"/>
    <property type="evidence" value="ECO:0007669"/>
    <property type="project" value="InterPro"/>
</dbReference>
<reference evidence="2" key="1">
    <citation type="journal article" date="2023" name="Mol. Biol. Evol.">
        <title>Third-Generation Sequencing Reveals the Adaptive Role of the Epigenome in Three Deep-Sea Polychaetes.</title>
        <authorList>
            <person name="Perez M."/>
            <person name="Aroh O."/>
            <person name="Sun Y."/>
            <person name="Lan Y."/>
            <person name="Juniper S.K."/>
            <person name="Young C.R."/>
            <person name="Angers B."/>
            <person name="Qian P.Y."/>
        </authorList>
    </citation>
    <scope>NUCLEOTIDE SEQUENCE</scope>
    <source>
        <strain evidence="2">R07B-5</strain>
    </source>
</reference>
<evidence type="ECO:0000313" key="2">
    <source>
        <dbReference type="EMBL" id="KAK2189393.1"/>
    </source>
</evidence>
<dbReference type="PROSITE" id="PS51089">
    <property type="entry name" value="HP"/>
    <property type="match status" value="1"/>
</dbReference>
<feature type="non-terminal residue" evidence="2">
    <location>
        <position position="1"/>
    </location>
</feature>
<dbReference type="EMBL" id="JAODUO010000107">
    <property type="protein sequence ID" value="KAK2189393.1"/>
    <property type="molecule type" value="Genomic_DNA"/>
</dbReference>
<feature type="domain" description="HP" evidence="1">
    <location>
        <begin position="1"/>
        <end position="78"/>
    </location>
</feature>
<evidence type="ECO:0000259" key="1">
    <source>
        <dbReference type="PROSITE" id="PS51089"/>
    </source>
</evidence>
<dbReference type="Pfam" id="PF02209">
    <property type="entry name" value="VHP"/>
    <property type="match status" value="1"/>
</dbReference>
<proteinExistence type="predicted"/>
<dbReference type="Proteomes" id="UP001209878">
    <property type="component" value="Unassembled WGS sequence"/>
</dbReference>
<protein>
    <recommendedName>
        <fullName evidence="1">HP domain-containing protein</fullName>
    </recommendedName>
</protein>